<feature type="domain" description="Response regulatory" evidence="10">
    <location>
        <begin position="8"/>
        <end position="121"/>
    </location>
</feature>
<dbReference type="SMART" id="SM00862">
    <property type="entry name" value="Trans_reg_C"/>
    <property type="match status" value="1"/>
</dbReference>
<feature type="DNA-binding region" description="OmpR/PhoB-type" evidence="9">
    <location>
        <begin position="132"/>
        <end position="231"/>
    </location>
</feature>
<evidence type="ECO:0000256" key="8">
    <source>
        <dbReference type="PROSITE-ProRule" id="PRU00169"/>
    </source>
</evidence>
<name>A0A545TFL9_9GAMM</name>
<dbReference type="FunFam" id="1.10.10.10:FF:000099">
    <property type="entry name" value="Two-component system response regulator TorR"/>
    <property type="match status" value="1"/>
</dbReference>
<proteinExistence type="predicted"/>
<evidence type="ECO:0000259" key="10">
    <source>
        <dbReference type="PROSITE" id="PS50110"/>
    </source>
</evidence>
<evidence type="ECO:0000256" key="6">
    <source>
        <dbReference type="ARBA" id="ARBA00023125"/>
    </source>
</evidence>
<keyword evidence="3 8" id="KW-0597">Phosphoprotein</keyword>
<feature type="modified residue" description="4-aspartylphosphate" evidence="8">
    <location>
        <position position="57"/>
    </location>
</feature>
<dbReference type="OrthoDB" id="9802426at2"/>
<evidence type="ECO:0000256" key="1">
    <source>
        <dbReference type="ARBA" id="ARBA00004496"/>
    </source>
</evidence>
<dbReference type="GO" id="GO:0000156">
    <property type="term" value="F:phosphorelay response regulator activity"/>
    <property type="evidence" value="ECO:0007669"/>
    <property type="project" value="TreeGrafter"/>
</dbReference>
<dbReference type="Pfam" id="PF00072">
    <property type="entry name" value="Response_reg"/>
    <property type="match status" value="1"/>
</dbReference>
<dbReference type="EMBL" id="VHSG01000015">
    <property type="protein sequence ID" value="TQV75998.1"/>
    <property type="molecule type" value="Genomic_DNA"/>
</dbReference>
<comment type="subcellular location">
    <subcellularLocation>
        <location evidence="1">Cytoplasm</location>
    </subcellularLocation>
</comment>
<dbReference type="SUPFAM" id="SSF46894">
    <property type="entry name" value="C-terminal effector domain of the bipartite response regulators"/>
    <property type="match status" value="1"/>
</dbReference>
<dbReference type="SMART" id="SM00448">
    <property type="entry name" value="REC"/>
    <property type="match status" value="1"/>
</dbReference>
<dbReference type="InterPro" id="IPR039420">
    <property type="entry name" value="WalR-like"/>
</dbReference>
<dbReference type="PROSITE" id="PS50110">
    <property type="entry name" value="RESPONSE_REGULATORY"/>
    <property type="match status" value="1"/>
</dbReference>
<evidence type="ECO:0000256" key="9">
    <source>
        <dbReference type="PROSITE-ProRule" id="PRU01091"/>
    </source>
</evidence>
<accession>A0A545TFL9</accession>
<dbReference type="GO" id="GO:0032993">
    <property type="term" value="C:protein-DNA complex"/>
    <property type="evidence" value="ECO:0007669"/>
    <property type="project" value="TreeGrafter"/>
</dbReference>
<dbReference type="GO" id="GO:0000976">
    <property type="term" value="F:transcription cis-regulatory region binding"/>
    <property type="evidence" value="ECO:0007669"/>
    <property type="project" value="TreeGrafter"/>
</dbReference>
<comment type="caution">
    <text evidence="12">The sequence shown here is derived from an EMBL/GenBank/DDBJ whole genome shotgun (WGS) entry which is preliminary data.</text>
</comment>
<dbReference type="InterPro" id="IPR001789">
    <property type="entry name" value="Sig_transdc_resp-reg_receiver"/>
</dbReference>
<dbReference type="InterPro" id="IPR011006">
    <property type="entry name" value="CheY-like_superfamily"/>
</dbReference>
<dbReference type="FunFam" id="3.40.50.2300:FF:000001">
    <property type="entry name" value="DNA-binding response regulator PhoB"/>
    <property type="match status" value="1"/>
</dbReference>
<evidence type="ECO:0000313" key="12">
    <source>
        <dbReference type="EMBL" id="TQV75998.1"/>
    </source>
</evidence>
<evidence type="ECO:0000256" key="4">
    <source>
        <dbReference type="ARBA" id="ARBA00023012"/>
    </source>
</evidence>
<dbReference type="Gene3D" id="3.40.50.2300">
    <property type="match status" value="1"/>
</dbReference>
<dbReference type="Pfam" id="PF00486">
    <property type="entry name" value="Trans_reg_C"/>
    <property type="match status" value="1"/>
</dbReference>
<gene>
    <name evidence="12" type="ORF">FKG94_15420</name>
</gene>
<dbReference type="Gene3D" id="6.10.250.690">
    <property type="match status" value="1"/>
</dbReference>
<dbReference type="PANTHER" id="PTHR48111:SF47">
    <property type="entry name" value="TRANSCRIPTIONAL REGULATORY PROTEIN RSTA"/>
    <property type="match status" value="1"/>
</dbReference>
<dbReference type="PROSITE" id="PS51755">
    <property type="entry name" value="OMPR_PHOB"/>
    <property type="match status" value="1"/>
</dbReference>
<dbReference type="Gene3D" id="1.10.10.10">
    <property type="entry name" value="Winged helix-like DNA-binding domain superfamily/Winged helix DNA-binding domain"/>
    <property type="match status" value="1"/>
</dbReference>
<keyword evidence="5" id="KW-0805">Transcription regulation</keyword>
<dbReference type="GO" id="GO:0006355">
    <property type="term" value="P:regulation of DNA-templated transcription"/>
    <property type="evidence" value="ECO:0007669"/>
    <property type="project" value="InterPro"/>
</dbReference>
<dbReference type="RefSeq" id="WP_142905207.1">
    <property type="nucleotide sequence ID" value="NZ_ML660095.1"/>
</dbReference>
<reference evidence="12 13" key="1">
    <citation type="submission" date="2019-06" db="EMBL/GenBank/DDBJ databases">
        <title>Whole genome sequence for Cellvibrionaceae sp. R142.</title>
        <authorList>
            <person name="Wang G."/>
        </authorList>
    </citation>
    <scope>NUCLEOTIDE SEQUENCE [LARGE SCALE GENOMIC DNA]</scope>
    <source>
        <strain evidence="12 13">R142</strain>
    </source>
</reference>
<protein>
    <submittedName>
        <fullName evidence="12">Response regulator</fullName>
    </submittedName>
</protein>
<keyword evidence="13" id="KW-1185">Reference proteome</keyword>
<evidence type="ECO:0000256" key="7">
    <source>
        <dbReference type="ARBA" id="ARBA00023163"/>
    </source>
</evidence>
<dbReference type="SUPFAM" id="SSF52172">
    <property type="entry name" value="CheY-like"/>
    <property type="match status" value="1"/>
</dbReference>
<evidence type="ECO:0000256" key="5">
    <source>
        <dbReference type="ARBA" id="ARBA00023015"/>
    </source>
</evidence>
<dbReference type="InterPro" id="IPR036388">
    <property type="entry name" value="WH-like_DNA-bd_sf"/>
</dbReference>
<keyword evidence="4" id="KW-0902">Two-component regulatory system</keyword>
<evidence type="ECO:0000256" key="2">
    <source>
        <dbReference type="ARBA" id="ARBA00022490"/>
    </source>
</evidence>
<evidence type="ECO:0000256" key="3">
    <source>
        <dbReference type="ARBA" id="ARBA00022553"/>
    </source>
</evidence>
<keyword evidence="2" id="KW-0963">Cytoplasm</keyword>
<dbReference type="AlphaFoldDB" id="A0A545TFL9"/>
<feature type="domain" description="OmpR/PhoB-type" evidence="11">
    <location>
        <begin position="132"/>
        <end position="231"/>
    </location>
</feature>
<evidence type="ECO:0000313" key="13">
    <source>
        <dbReference type="Proteomes" id="UP000319732"/>
    </source>
</evidence>
<dbReference type="InterPro" id="IPR016032">
    <property type="entry name" value="Sig_transdc_resp-reg_C-effctor"/>
</dbReference>
<keyword evidence="7" id="KW-0804">Transcription</keyword>
<sequence>MSVVPSPRILLVEDDARLAELVNTYLGEHGFIVNIEAQGDRVVTRVQRDKPDLIILDVMLPGKDGFEICRDLRPHYSGPILMLTARASDIDQVLGLELGADDYVIKPVEPRILLARINALLRRAGCGFDTESEDRSFGSLSINSSARVATLEDKPISLSSHEFDLLLILSARAGEVQSREALYQQLYGRPYDGLDRTVDVRISHLRRKLGDDADSPFRIKTVWGRGYLFVPDAW</sequence>
<dbReference type="Proteomes" id="UP000319732">
    <property type="component" value="Unassembled WGS sequence"/>
</dbReference>
<evidence type="ECO:0000259" key="11">
    <source>
        <dbReference type="PROSITE" id="PS51755"/>
    </source>
</evidence>
<dbReference type="PANTHER" id="PTHR48111">
    <property type="entry name" value="REGULATOR OF RPOS"/>
    <property type="match status" value="1"/>
</dbReference>
<dbReference type="CDD" id="cd00383">
    <property type="entry name" value="trans_reg_C"/>
    <property type="match status" value="1"/>
</dbReference>
<keyword evidence="6 9" id="KW-0238">DNA-binding</keyword>
<organism evidence="12 13">
    <name type="scientific">Exilibacterium tricleocarpae</name>
    <dbReference type="NCBI Taxonomy" id="2591008"/>
    <lineage>
        <taxon>Bacteria</taxon>
        <taxon>Pseudomonadati</taxon>
        <taxon>Pseudomonadota</taxon>
        <taxon>Gammaproteobacteria</taxon>
        <taxon>Cellvibrionales</taxon>
        <taxon>Cellvibrionaceae</taxon>
        <taxon>Exilibacterium</taxon>
    </lineage>
</organism>
<dbReference type="GO" id="GO:0005829">
    <property type="term" value="C:cytosol"/>
    <property type="evidence" value="ECO:0007669"/>
    <property type="project" value="TreeGrafter"/>
</dbReference>
<dbReference type="InterPro" id="IPR001867">
    <property type="entry name" value="OmpR/PhoB-type_DNA-bd"/>
</dbReference>